<dbReference type="Gene3D" id="3.40.50.720">
    <property type="entry name" value="NAD(P)-binding Rossmann-like Domain"/>
    <property type="match status" value="1"/>
</dbReference>
<dbReference type="GO" id="GO:0005811">
    <property type="term" value="C:lipid droplet"/>
    <property type="evidence" value="ECO:0007669"/>
    <property type="project" value="TreeGrafter"/>
</dbReference>
<comment type="similarity">
    <text evidence="1 4">Belongs to the short-chain dehydrogenases/reductases (SDR) family.</text>
</comment>
<keyword evidence="5" id="KW-0472">Membrane</keyword>
<evidence type="ECO:0000313" key="6">
    <source>
        <dbReference type="EMBL" id="KAJ5449524.1"/>
    </source>
</evidence>
<evidence type="ECO:0000256" key="3">
    <source>
        <dbReference type="ARBA" id="ARBA00023002"/>
    </source>
</evidence>
<dbReference type="PANTHER" id="PTHR44169:SF6">
    <property type="entry name" value="NADPH-DEPENDENT 1-ACYLDIHYDROXYACETONE PHOSPHATE REDUCTASE"/>
    <property type="match status" value="1"/>
</dbReference>
<dbReference type="RefSeq" id="XP_056765059.1">
    <property type="nucleotide sequence ID" value="XM_056909355.1"/>
</dbReference>
<feature type="transmembrane region" description="Helical" evidence="5">
    <location>
        <begin position="248"/>
        <end position="266"/>
    </location>
</feature>
<dbReference type="GO" id="GO:0000140">
    <property type="term" value="F:acylglycerone-phosphate reductase (NADP+) activity"/>
    <property type="evidence" value="ECO:0007669"/>
    <property type="project" value="TreeGrafter"/>
</dbReference>
<dbReference type="SUPFAM" id="SSF51735">
    <property type="entry name" value="NAD(P)-binding Rossmann-fold domains"/>
    <property type="match status" value="1"/>
</dbReference>
<reference evidence="6" key="1">
    <citation type="submission" date="2022-12" db="EMBL/GenBank/DDBJ databases">
        <authorList>
            <person name="Petersen C."/>
        </authorList>
    </citation>
    <scope>NUCLEOTIDE SEQUENCE</scope>
    <source>
        <strain evidence="6">IBT 16125</strain>
    </source>
</reference>
<dbReference type="GO" id="GO:0019433">
    <property type="term" value="P:triglyceride catabolic process"/>
    <property type="evidence" value="ECO:0007669"/>
    <property type="project" value="TreeGrafter"/>
</dbReference>
<dbReference type="AlphaFoldDB" id="A0AAD6C3W3"/>
<reference evidence="6" key="2">
    <citation type="journal article" date="2023" name="IMA Fungus">
        <title>Comparative genomic study of the Penicillium genus elucidates a diverse pangenome and 15 lateral gene transfer events.</title>
        <authorList>
            <person name="Petersen C."/>
            <person name="Sorensen T."/>
            <person name="Nielsen M.R."/>
            <person name="Sondergaard T.E."/>
            <person name="Sorensen J.L."/>
            <person name="Fitzpatrick D.A."/>
            <person name="Frisvad J.C."/>
            <person name="Nielsen K.L."/>
        </authorList>
    </citation>
    <scope>NUCLEOTIDE SEQUENCE</scope>
    <source>
        <strain evidence="6">IBT 16125</strain>
    </source>
</reference>
<feature type="non-terminal residue" evidence="6">
    <location>
        <position position="1"/>
    </location>
</feature>
<dbReference type="EMBL" id="JAPVEA010000006">
    <property type="protein sequence ID" value="KAJ5449524.1"/>
    <property type="molecule type" value="Genomic_DNA"/>
</dbReference>
<dbReference type="InterPro" id="IPR036291">
    <property type="entry name" value="NAD(P)-bd_dom_sf"/>
</dbReference>
<keyword evidence="7" id="KW-1185">Reference proteome</keyword>
<comment type="caution">
    <text evidence="6">The sequence shown here is derived from an EMBL/GenBank/DDBJ whole genome shotgun (WGS) entry which is preliminary data.</text>
</comment>
<evidence type="ECO:0000256" key="1">
    <source>
        <dbReference type="ARBA" id="ARBA00006484"/>
    </source>
</evidence>
<evidence type="ECO:0000256" key="4">
    <source>
        <dbReference type="RuleBase" id="RU000363"/>
    </source>
</evidence>
<dbReference type="PRINTS" id="PR00081">
    <property type="entry name" value="GDHRDH"/>
</dbReference>
<keyword evidence="5" id="KW-1133">Transmembrane helix</keyword>
<dbReference type="Pfam" id="PF00106">
    <property type="entry name" value="adh_short"/>
    <property type="match status" value="1"/>
</dbReference>
<dbReference type="GO" id="GO:0005783">
    <property type="term" value="C:endoplasmic reticulum"/>
    <property type="evidence" value="ECO:0007669"/>
    <property type="project" value="TreeGrafter"/>
</dbReference>
<evidence type="ECO:0000313" key="7">
    <source>
        <dbReference type="Proteomes" id="UP001213681"/>
    </source>
</evidence>
<dbReference type="InterPro" id="IPR020904">
    <property type="entry name" value="Sc_DH/Rdtase_CS"/>
</dbReference>
<dbReference type="InterPro" id="IPR002347">
    <property type="entry name" value="SDR_fam"/>
</dbReference>
<dbReference type="GeneID" id="81599598"/>
<keyword evidence="3" id="KW-0560">Oxidoreductase</keyword>
<gene>
    <name evidence="6" type="ORF">N7458_005973</name>
</gene>
<protein>
    <submittedName>
        <fullName evidence="6">Short chain dehydrogenase</fullName>
    </submittedName>
</protein>
<name>A0AAD6C3W3_9EURO</name>
<sequence length="269" mass="29163">MADRSVDRPQAGQKTALVTGAGIGGIGGSLSVELHKAGYFVFCAVRRPSTISEHLKPGMIAIELDVTSTDSITAAVKEISSITDDRLDILINNAGCGTHRPALDLDVNGAVVSMFDVNVFGVMRMVQACSNLLINTKGCIVNIGSIAPIVPVAYSSAYNASKAALHAYGDSLHMELKPLGVDVVTIITGGVKSNMVRENNPSLPENSRYIHVEKFWLQRVNLSQNGAMERDKYARKVVNMIHKKKKPIWLWSGGSASLAWFLYYFVPRS</sequence>
<evidence type="ECO:0000256" key="5">
    <source>
        <dbReference type="SAM" id="Phobius"/>
    </source>
</evidence>
<accession>A0AAD6C3W3</accession>
<dbReference type="Proteomes" id="UP001213681">
    <property type="component" value="Unassembled WGS sequence"/>
</dbReference>
<evidence type="ECO:0000256" key="2">
    <source>
        <dbReference type="ARBA" id="ARBA00022857"/>
    </source>
</evidence>
<organism evidence="6 7">
    <name type="scientific">Penicillium daleae</name>
    <dbReference type="NCBI Taxonomy" id="63821"/>
    <lineage>
        <taxon>Eukaryota</taxon>
        <taxon>Fungi</taxon>
        <taxon>Dikarya</taxon>
        <taxon>Ascomycota</taxon>
        <taxon>Pezizomycotina</taxon>
        <taxon>Eurotiomycetes</taxon>
        <taxon>Eurotiomycetidae</taxon>
        <taxon>Eurotiales</taxon>
        <taxon>Aspergillaceae</taxon>
        <taxon>Penicillium</taxon>
    </lineage>
</organism>
<keyword evidence="5" id="KW-0812">Transmembrane</keyword>
<dbReference type="PANTHER" id="PTHR44169">
    <property type="entry name" value="NADPH-DEPENDENT 1-ACYLDIHYDROXYACETONE PHOSPHATE REDUCTASE"/>
    <property type="match status" value="1"/>
</dbReference>
<dbReference type="PRINTS" id="PR00080">
    <property type="entry name" value="SDRFAMILY"/>
</dbReference>
<dbReference type="GO" id="GO:0004806">
    <property type="term" value="F:triacylglycerol lipase activity"/>
    <property type="evidence" value="ECO:0007669"/>
    <property type="project" value="TreeGrafter"/>
</dbReference>
<keyword evidence="2" id="KW-0521">NADP</keyword>
<proteinExistence type="inferred from homology"/>
<dbReference type="PROSITE" id="PS00061">
    <property type="entry name" value="ADH_SHORT"/>
    <property type="match status" value="1"/>
</dbReference>
<dbReference type="GO" id="GO:0006654">
    <property type="term" value="P:phosphatidic acid biosynthetic process"/>
    <property type="evidence" value="ECO:0007669"/>
    <property type="project" value="TreeGrafter"/>
</dbReference>